<dbReference type="EMBL" id="GG662864">
    <property type="protein sequence ID" value="EAR86037.2"/>
    <property type="molecule type" value="Genomic_DNA"/>
</dbReference>
<dbReference type="KEGG" id="tet:TTHERM_00545750"/>
<organism evidence="2 3">
    <name type="scientific">Tetrahymena thermophila (strain SB210)</name>
    <dbReference type="NCBI Taxonomy" id="312017"/>
    <lineage>
        <taxon>Eukaryota</taxon>
        <taxon>Sar</taxon>
        <taxon>Alveolata</taxon>
        <taxon>Ciliophora</taxon>
        <taxon>Intramacronucleata</taxon>
        <taxon>Oligohymenophorea</taxon>
        <taxon>Hymenostomatida</taxon>
        <taxon>Tetrahymenina</taxon>
        <taxon>Tetrahymenidae</taxon>
        <taxon>Tetrahymena</taxon>
    </lineage>
</organism>
<dbReference type="GeneID" id="7835812"/>
<keyword evidence="1" id="KW-1133">Transmembrane helix</keyword>
<feature type="transmembrane region" description="Helical" evidence="1">
    <location>
        <begin position="12"/>
        <end position="35"/>
    </location>
</feature>
<sequence>MTKAQKQNTIFGGLVFLGVIVISISYFCYLCVLYFGNHLQTSISSTQQYFSEEFQMQFERNLIAFKIVLENGMLIQYFEKNRQKSYITILPVFSTKDQTGKKVDQNLKFIQCEDPDLKECYWIDYSNVTKNKMNEPFLNYFPNDNEKQKLEIVLLYCTTELSYPDTVCASYEETQKEIINFSTQTYVRITSQQYNLNTRQYEKKLSKSNFIYQIAQYSQGSLAQKVLQLLQTMGLLFKKKALKHTFQTTKKLVSTVP</sequence>
<keyword evidence="1" id="KW-0472">Membrane</keyword>
<gene>
    <name evidence="2" type="ORF">TTHERM_00545750</name>
</gene>
<evidence type="ECO:0000313" key="2">
    <source>
        <dbReference type="EMBL" id="EAR86037.2"/>
    </source>
</evidence>
<name>I7LTS0_TETTS</name>
<protein>
    <submittedName>
        <fullName evidence="2">Transmembrane protein, putative</fullName>
    </submittedName>
</protein>
<dbReference type="AlphaFoldDB" id="I7LTS0"/>
<dbReference type="Proteomes" id="UP000009168">
    <property type="component" value="Unassembled WGS sequence"/>
</dbReference>
<reference evidence="3" key="1">
    <citation type="journal article" date="2006" name="PLoS Biol.">
        <title>Macronuclear genome sequence of the ciliate Tetrahymena thermophila, a model eukaryote.</title>
        <authorList>
            <person name="Eisen J.A."/>
            <person name="Coyne R.S."/>
            <person name="Wu M."/>
            <person name="Wu D."/>
            <person name="Thiagarajan M."/>
            <person name="Wortman J.R."/>
            <person name="Badger J.H."/>
            <person name="Ren Q."/>
            <person name="Amedeo P."/>
            <person name="Jones K.M."/>
            <person name="Tallon L.J."/>
            <person name="Delcher A.L."/>
            <person name="Salzberg S.L."/>
            <person name="Silva J.C."/>
            <person name="Haas B.J."/>
            <person name="Majoros W.H."/>
            <person name="Farzad M."/>
            <person name="Carlton J.M."/>
            <person name="Smith R.K. Jr."/>
            <person name="Garg J."/>
            <person name="Pearlman R.E."/>
            <person name="Karrer K.M."/>
            <person name="Sun L."/>
            <person name="Manning G."/>
            <person name="Elde N.C."/>
            <person name="Turkewitz A.P."/>
            <person name="Asai D.J."/>
            <person name="Wilkes D.E."/>
            <person name="Wang Y."/>
            <person name="Cai H."/>
            <person name="Collins K."/>
            <person name="Stewart B.A."/>
            <person name="Lee S.R."/>
            <person name="Wilamowska K."/>
            <person name="Weinberg Z."/>
            <person name="Ruzzo W.L."/>
            <person name="Wloga D."/>
            <person name="Gaertig J."/>
            <person name="Frankel J."/>
            <person name="Tsao C.-C."/>
            <person name="Gorovsky M.A."/>
            <person name="Keeling P.J."/>
            <person name="Waller R.F."/>
            <person name="Patron N.J."/>
            <person name="Cherry J.M."/>
            <person name="Stover N.A."/>
            <person name="Krieger C.J."/>
            <person name="del Toro C."/>
            <person name="Ryder H.F."/>
            <person name="Williamson S.C."/>
            <person name="Barbeau R.A."/>
            <person name="Hamilton E.P."/>
            <person name="Orias E."/>
        </authorList>
    </citation>
    <scope>NUCLEOTIDE SEQUENCE [LARGE SCALE GENOMIC DNA]</scope>
    <source>
        <strain evidence="3">SB210</strain>
    </source>
</reference>
<evidence type="ECO:0000313" key="3">
    <source>
        <dbReference type="Proteomes" id="UP000009168"/>
    </source>
</evidence>
<keyword evidence="3" id="KW-1185">Reference proteome</keyword>
<dbReference type="eggNOG" id="ENOG502T0YS">
    <property type="taxonomic scope" value="Eukaryota"/>
</dbReference>
<dbReference type="RefSeq" id="XP_976632.2">
    <property type="nucleotide sequence ID" value="XM_971539.2"/>
</dbReference>
<proteinExistence type="predicted"/>
<dbReference type="InParanoid" id="I7LTS0"/>
<accession>I7LTS0</accession>
<evidence type="ECO:0000256" key="1">
    <source>
        <dbReference type="SAM" id="Phobius"/>
    </source>
</evidence>
<keyword evidence="1 2" id="KW-0812">Transmembrane</keyword>